<proteinExistence type="predicted"/>
<evidence type="ECO:0000313" key="3">
    <source>
        <dbReference type="Proteomes" id="UP001642483"/>
    </source>
</evidence>
<keyword evidence="3" id="KW-1185">Reference proteome</keyword>
<dbReference type="Gene3D" id="2.60.120.200">
    <property type="match status" value="1"/>
</dbReference>
<dbReference type="InterPro" id="IPR009784">
    <property type="entry name" value="DUF1349"/>
</dbReference>
<dbReference type="EMBL" id="CAWYQH010000013">
    <property type="protein sequence ID" value="CAK8674954.1"/>
    <property type="molecule type" value="Genomic_DNA"/>
</dbReference>
<dbReference type="EMBL" id="CAWYQH010000013">
    <property type="protein sequence ID" value="CAK8674821.1"/>
    <property type="molecule type" value="Genomic_DNA"/>
</dbReference>
<dbReference type="Proteomes" id="UP001642483">
    <property type="component" value="Unassembled WGS sequence"/>
</dbReference>
<dbReference type="SUPFAM" id="SSF49899">
    <property type="entry name" value="Concanavalin A-like lectins/glucanases"/>
    <property type="match status" value="1"/>
</dbReference>
<comment type="caution">
    <text evidence="2">The sequence shown here is derived from an EMBL/GenBank/DDBJ whole genome shotgun (WGS) entry which is preliminary data.</text>
</comment>
<dbReference type="PANTHER" id="PTHR35332:SF2">
    <property type="entry name" value="REGULATION OF ENOLASE PROTEIN 1"/>
    <property type="match status" value="1"/>
</dbReference>
<accession>A0ABP0F5G8</accession>
<sequence>MSSWIDANFHEVNEIPHQLKWMVGGPPKRYSLQGDGFGVLPNFQTDFWKNTYYDPVLQAYNGHVLGSDIIEKMFMAEAHFTFNPKVKFDQAGLFVGQDETTWLKAGVEFAEGKTWQSVVVTRGDFSDWSKASIPWPEGKDVYIRVYRQGQSYVVETSENGVDYGFVRIAHMPTTESVTVGAMTCRPPEDEDVSGSNDMVVVFHSYKLAENLGYHHNNQ</sequence>
<dbReference type="PANTHER" id="PTHR35332">
    <property type="entry name" value="REGULATION OF ENOLASE PROTEIN 1"/>
    <property type="match status" value="1"/>
</dbReference>
<evidence type="ECO:0008006" key="4">
    <source>
        <dbReference type="Google" id="ProtNLM"/>
    </source>
</evidence>
<gene>
    <name evidence="1" type="ORF">CVLEPA_LOCUS4481</name>
    <name evidence="2" type="ORF">CVLEPA_LOCUS4600</name>
</gene>
<reference evidence="2 3" key="1">
    <citation type="submission" date="2024-02" db="EMBL/GenBank/DDBJ databases">
        <authorList>
            <person name="Daric V."/>
            <person name="Darras S."/>
        </authorList>
    </citation>
    <scope>NUCLEOTIDE SEQUENCE [LARGE SCALE GENOMIC DNA]</scope>
</reference>
<evidence type="ECO:0000313" key="1">
    <source>
        <dbReference type="EMBL" id="CAK8674821.1"/>
    </source>
</evidence>
<dbReference type="Pfam" id="PF07081">
    <property type="entry name" value="DUF1349"/>
    <property type="match status" value="1"/>
</dbReference>
<dbReference type="InterPro" id="IPR013320">
    <property type="entry name" value="ConA-like_dom_sf"/>
</dbReference>
<evidence type="ECO:0000313" key="2">
    <source>
        <dbReference type="EMBL" id="CAK8674954.1"/>
    </source>
</evidence>
<name>A0ABP0F5G8_CLALP</name>
<protein>
    <recommendedName>
        <fullName evidence="4">DUF1349 domain-containing protein</fullName>
    </recommendedName>
</protein>
<organism evidence="2 3">
    <name type="scientific">Clavelina lepadiformis</name>
    <name type="common">Light-bulb sea squirt</name>
    <name type="synonym">Ascidia lepadiformis</name>
    <dbReference type="NCBI Taxonomy" id="159417"/>
    <lineage>
        <taxon>Eukaryota</taxon>
        <taxon>Metazoa</taxon>
        <taxon>Chordata</taxon>
        <taxon>Tunicata</taxon>
        <taxon>Ascidiacea</taxon>
        <taxon>Aplousobranchia</taxon>
        <taxon>Clavelinidae</taxon>
        <taxon>Clavelina</taxon>
    </lineage>
</organism>